<evidence type="ECO:0000313" key="3">
    <source>
        <dbReference type="Proteomes" id="UP000194225"/>
    </source>
</evidence>
<keyword evidence="1" id="KW-1133">Transmembrane helix</keyword>
<name>A0ABX3Y574_STRPT</name>
<feature type="transmembrane region" description="Helical" evidence="1">
    <location>
        <begin position="101"/>
        <end position="126"/>
    </location>
</feature>
<feature type="transmembrane region" description="Helical" evidence="1">
    <location>
        <begin position="68"/>
        <end position="89"/>
    </location>
</feature>
<keyword evidence="1" id="KW-0472">Membrane</keyword>
<dbReference type="EMBL" id="MIGA01000002">
    <property type="protein sequence ID" value="OSY47970.1"/>
    <property type="molecule type" value="Genomic_DNA"/>
</dbReference>
<keyword evidence="1" id="KW-0812">Transmembrane</keyword>
<evidence type="ECO:0000256" key="1">
    <source>
        <dbReference type="SAM" id="Phobius"/>
    </source>
</evidence>
<evidence type="ECO:0000313" key="2">
    <source>
        <dbReference type="EMBL" id="OSY47970.1"/>
    </source>
</evidence>
<gene>
    <name evidence="2" type="ORF">BG653_00604</name>
</gene>
<evidence type="ECO:0008006" key="4">
    <source>
        <dbReference type="Google" id="ProtNLM"/>
    </source>
</evidence>
<reference evidence="2 3" key="1">
    <citation type="submission" date="2016-09" db="EMBL/GenBank/DDBJ databases">
        <title>Streptomyces platensis DSM40041, a candidate organism with high potential of specific P450 cytochromes.</title>
        <authorList>
            <person name="Grumaz C."/>
            <person name="Vainshtein Y."/>
            <person name="Kirstahler P."/>
            <person name="Sohn K."/>
        </authorList>
    </citation>
    <scope>NUCLEOTIDE SEQUENCE [LARGE SCALE GENOMIC DNA]</scope>
    <source>
        <strain evidence="2 3">DSM 40041</strain>
    </source>
</reference>
<sequence>MSTGSDYPALMTARRATVWLRRVAVHLGAMHLSGALLVLTFLVTPGWVDAYGAAPADDPTADLPPVMILLGALFGCVTFHVVVQIPAGLLGSWLGRRGGVLVSYAVAVAAAAALTLVFLWGVVGVADAAELTALWLDYMARAAVALAGYVGLTSALRPRPARPFPGVEG</sequence>
<feature type="transmembrane region" description="Helical" evidence="1">
    <location>
        <begin position="23"/>
        <end position="48"/>
    </location>
</feature>
<proteinExistence type="predicted"/>
<protein>
    <recommendedName>
        <fullName evidence="4">Integral membrane protein</fullName>
    </recommendedName>
</protein>
<dbReference type="Proteomes" id="UP000194225">
    <property type="component" value="Unassembled WGS sequence"/>
</dbReference>
<organism evidence="2 3">
    <name type="scientific">Streptomyces platensis</name>
    <dbReference type="NCBI Taxonomy" id="58346"/>
    <lineage>
        <taxon>Bacteria</taxon>
        <taxon>Bacillati</taxon>
        <taxon>Actinomycetota</taxon>
        <taxon>Actinomycetes</taxon>
        <taxon>Kitasatosporales</taxon>
        <taxon>Streptomycetaceae</taxon>
        <taxon>Streptomyces</taxon>
    </lineage>
</organism>
<feature type="transmembrane region" description="Helical" evidence="1">
    <location>
        <begin position="138"/>
        <end position="156"/>
    </location>
</feature>
<accession>A0ABX3Y574</accession>
<keyword evidence="3" id="KW-1185">Reference proteome</keyword>
<comment type="caution">
    <text evidence="2">The sequence shown here is derived from an EMBL/GenBank/DDBJ whole genome shotgun (WGS) entry which is preliminary data.</text>
</comment>